<dbReference type="AlphaFoldDB" id="A0A813FF58"/>
<proteinExistence type="predicted"/>
<evidence type="ECO:0000313" key="3">
    <source>
        <dbReference type="Proteomes" id="UP000654075"/>
    </source>
</evidence>
<organism evidence="2 3">
    <name type="scientific">Polarella glacialis</name>
    <name type="common">Dinoflagellate</name>
    <dbReference type="NCBI Taxonomy" id="89957"/>
    <lineage>
        <taxon>Eukaryota</taxon>
        <taxon>Sar</taxon>
        <taxon>Alveolata</taxon>
        <taxon>Dinophyceae</taxon>
        <taxon>Suessiales</taxon>
        <taxon>Suessiaceae</taxon>
        <taxon>Polarella</taxon>
    </lineage>
</organism>
<dbReference type="Proteomes" id="UP000654075">
    <property type="component" value="Unassembled WGS sequence"/>
</dbReference>
<sequence length="229" mass="23567">MVLAAGLLQDASVTHQLPLLADEGGESRRSEPQAVRWRRVWVAHTAGSAVTVIAICVMAVMSFAPRLTSDVKLQPTSEMSSSMQPLPKELVLLLAEPTFTIPATCLTAMLIAALASCVCCCGCSPGAEAFNPGCCRGCCRQFCSAIVGMIGLSKNGVPIWSLASMWQATMGQSGGYAALTKGILLSGFGFLGGVVLSGSAAVAALAFCRQYNEACGGCVGSLPDSLPGN</sequence>
<keyword evidence="1" id="KW-1133">Transmembrane helix</keyword>
<keyword evidence="1" id="KW-0472">Membrane</keyword>
<keyword evidence="1" id="KW-0812">Transmembrane</keyword>
<reference evidence="2" key="1">
    <citation type="submission" date="2021-02" db="EMBL/GenBank/DDBJ databases">
        <authorList>
            <person name="Dougan E. K."/>
            <person name="Rhodes N."/>
            <person name="Thang M."/>
            <person name="Chan C."/>
        </authorList>
    </citation>
    <scope>NUCLEOTIDE SEQUENCE</scope>
</reference>
<dbReference type="EMBL" id="CAJNNV010024237">
    <property type="protein sequence ID" value="CAE8609078.1"/>
    <property type="molecule type" value="Genomic_DNA"/>
</dbReference>
<evidence type="ECO:0000313" key="2">
    <source>
        <dbReference type="EMBL" id="CAE8609078.1"/>
    </source>
</evidence>
<protein>
    <submittedName>
        <fullName evidence="2">Uncharacterized protein</fullName>
    </submittedName>
</protein>
<feature type="transmembrane region" description="Helical" evidence="1">
    <location>
        <begin position="90"/>
        <end position="115"/>
    </location>
</feature>
<feature type="transmembrane region" description="Helical" evidence="1">
    <location>
        <begin position="40"/>
        <end position="64"/>
    </location>
</feature>
<accession>A0A813FF58</accession>
<keyword evidence="3" id="KW-1185">Reference proteome</keyword>
<evidence type="ECO:0000256" key="1">
    <source>
        <dbReference type="SAM" id="Phobius"/>
    </source>
</evidence>
<name>A0A813FF58_POLGL</name>
<comment type="caution">
    <text evidence="2">The sequence shown here is derived from an EMBL/GenBank/DDBJ whole genome shotgun (WGS) entry which is preliminary data.</text>
</comment>
<gene>
    <name evidence="2" type="ORF">PGLA1383_LOCUS26905</name>
</gene>